<reference evidence="6 7" key="1">
    <citation type="journal article" date="2018" name="ISME J.">
        <title>Endosymbiont genomes yield clues of tubeworm success.</title>
        <authorList>
            <person name="Li Y."/>
            <person name="Liles M.R."/>
            <person name="Halanych K.M."/>
        </authorList>
    </citation>
    <scope>NUCLEOTIDE SEQUENCE [LARGE SCALE GENOMIC DNA]</scope>
    <source>
        <strain evidence="6">A1462</strain>
    </source>
</reference>
<organism evidence="6 7">
    <name type="scientific">endosymbiont of Escarpia spicata</name>
    <dbReference type="NCBI Taxonomy" id="2200908"/>
    <lineage>
        <taxon>Bacteria</taxon>
        <taxon>Pseudomonadati</taxon>
        <taxon>Pseudomonadota</taxon>
        <taxon>Gammaproteobacteria</taxon>
        <taxon>sulfur-oxidizing symbionts</taxon>
    </lineage>
</organism>
<dbReference type="GO" id="GO:0005524">
    <property type="term" value="F:ATP binding"/>
    <property type="evidence" value="ECO:0007669"/>
    <property type="project" value="UniProtKB-KW"/>
</dbReference>
<evidence type="ECO:0000259" key="5">
    <source>
        <dbReference type="PROSITE" id="PS50893"/>
    </source>
</evidence>
<dbReference type="GO" id="GO:0016887">
    <property type="term" value="F:ATP hydrolysis activity"/>
    <property type="evidence" value="ECO:0007669"/>
    <property type="project" value="InterPro"/>
</dbReference>
<evidence type="ECO:0000256" key="4">
    <source>
        <dbReference type="ARBA" id="ARBA00022840"/>
    </source>
</evidence>
<proteinExistence type="inferred from homology"/>
<accession>A0A370DB20</accession>
<dbReference type="SMART" id="SM00382">
    <property type="entry name" value="AAA"/>
    <property type="match status" value="1"/>
</dbReference>
<evidence type="ECO:0000313" key="7">
    <source>
        <dbReference type="Proteomes" id="UP000254771"/>
    </source>
</evidence>
<evidence type="ECO:0000256" key="3">
    <source>
        <dbReference type="ARBA" id="ARBA00022741"/>
    </source>
</evidence>
<protein>
    <submittedName>
        <fullName evidence="6">ABC transporter ATP-binding protein</fullName>
    </submittedName>
</protein>
<dbReference type="Pfam" id="PF00005">
    <property type="entry name" value="ABC_tran"/>
    <property type="match status" value="1"/>
</dbReference>
<dbReference type="Gene3D" id="3.40.50.300">
    <property type="entry name" value="P-loop containing nucleotide triphosphate hydrolases"/>
    <property type="match status" value="1"/>
</dbReference>
<dbReference type="SUPFAM" id="SSF52540">
    <property type="entry name" value="P-loop containing nucleoside triphosphate hydrolases"/>
    <property type="match status" value="1"/>
</dbReference>
<dbReference type="InterPro" id="IPR027417">
    <property type="entry name" value="P-loop_NTPase"/>
</dbReference>
<comment type="caution">
    <text evidence="6">The sequence shown here is derived from an EMBL/GenBank/DDBJ whole genome shotgun (WGS) entry which is preliminary data.</text>
</comment>
<keyword evidence="4 6" id="KW-0067">ATP-binding</keyword>
<gene>
    <name evidence="6" type="ORF">DIZ78_16820</name>
</gene>
<evidence type="ECO:0000256" key="1">
    <source>
        <dbReference type="ARBA" id="ARBA00005417"/>
    </source>
</evidence>
<dbReference type="InterPro" id="IPR003439">
    <property type="entry name" value="ABC_transporter-like_ATP-bd"/>
</dbReference>
<dbReference type="PROSITE" id="PS50893">
    <property type="entry name" value="ABC_TRANSPORTER_2"/>
    <property type="match status" value="1"/>
</dbReference>
<sequence>MDALVVTKNLTRSYNGRCALDHLDLTLNRGDVLGLLGPNGAGKSTTLRLLSGELAPDEGNIHLCGIDLQLQPVQAKQCLGYLPEQPPLLLEQRVDEFLGDCARLHRMPKLEIPDALKRVKQQCGLEETGRRLIRNLSKGYRQRVGIAQAIIHDPAVVILDEPTDGLDPGQIREVRGLIQALARERGVILSSHILPEVQAVCNRVLILHQGKPVYSGEISPPTTPTLKLELEHTPDVAIFNTLPMVAAATNLHTDYFHITLTPGAKASQLAAAVVEQGWGLKSMTPEILSLEQIFLELTSGGPSA</sequence>
<dbReference type="InterPro" id="IPR003593">
    <property type="entry name" value="AAA+_ATPase"/>
</dbReference>
<keyword evidence="2" id="KW-0813">Transport</keyword>
<comment type="similarity">
    <text evidence="1">Belongs to the ABC transporter superfamily.</text>
</comment>
<name>A0A370DB20_9GAMM</name>
<evidence type="ECO:0000256" key="2">
    <source>
        <dbReference type="ARBA" id="ARBA00022448"/>
    </source>
</evidence>
<keyword evidence="7" id="KW-1185">Reference proteome</keyword>
<dbReference type="AlphaFoldDB" id="A0A370DB20"/>
<dbReference type="PANTHER" id="PTHR43335">
    <property type="entry name" value="ABC TRANSPORTER, ATP-BINDING PROTEIN"/>
    <property type="match status" value="1"/>
</dbReference>
<dbReference type="EMBL" id="QFXE01000021">
    <property type="protein sequence ID" value="RDH82085.1"/>
    <property type="molecule type" value="Genomic_DNA"/>
</dbReference>
<dbReference type="PANTHER" id="PTHR43335:SF4">
    <property type="entry name" value="ABC TRANSPORTER, ATP-BINDING PROTEIN"/>
    <property type="match status" value="1"/>
</dbReference>
<dbReference type="Proteomes" id="UP000254771">
    <property type="component" value="Unassembled WGS sequence"/>
</dbReference>
<feature type="domain" description="ABC transporter" evidence="5">
    <location>
        <begin position="5"/>
        <end position="234"/>
    </location>
</feature>
<evidence type="ECO:0000313" key="6">
    <source>
        <dbReference type="EMBL" id="RDH82085.1"/>
    </source>
</evidence>
<keyword evidence="3" id="KW-0547">Nucleotide-binding</keyword>